<feature type="repeat" description="RCC1" evidence="2">
    <location>
        <begin position="212"/>
        <end position="264"/>
    </location>
</feature>
<dbReference type="PANTHER" id="PTHR22872:SF9">
    <property type="entry name" value="X-LINKED RETINITIS PIGMENTOSA GTPASE REGULATOR"/>
    <property type="match status" value="1"/>
</dbReference>
<feature type="region of interest" description="Disordered" evidence="3">
    <location>
        <begin position="345"/>
        <end position="373"/>
    </location>
</feature>
<evidence type="ECO:0000256" key="3">
    <source>
        <dbReference type="SAM" id="MobiDB-lite"/>
    </source>
</evidence>
<keyword evidence="5" id="KW-1185">Reference proteome</keyword>
<evidence type="ECO:0000256" key="2">
    <source>
        <dbReference type="PROSITE-ProRule" id="PRU00235"/>
    </source>
</evidence>
<dbReference type="Gene3D" id="2.130.10.30">
    <property type="entry name" value="Regulator of chromosome condensation 1/beta-lactamase-inhibitor protein II"/>
    <property type="match status" value="2"/>
</dbReference>
<dbReference type="InterPro" id="IPR000408">
    <property type="entry name" value="Reg_chr_condens"/>
</dbReference>
<accession>A0AAW0MHY2</accession>
<name>A0AAW0MHY2_9GOBI</name>
<evidence type="ECO:0000256" key="1">
    <source>
        <dbReference type="ARBA" id="ARBA00022737"/>
    </source>
</evidence>
<dbReference type="EMBL" id="JBBPFD010000677">
    <property type="protein sequence ID" value="KAK7877684.1"/>
    <property type="molecule type" value="Genomic_DNA"/>
</dbReference>
<feature type="region of interest" description="Disordered" evidence="3">
    <location>
        <begin position="281"/>
        <end position="329"/>
    </location>
</feature>
<comment type="caution">
    <text evidence="4">The sequence shown here is derived from an EMBL/GenBank/DDBJ whole genome shotgun (WGS) entry which is preliminary data.</text>
</comment>
<dbReference type="InterPro" id="IPR051625">
    <property type="entry name" value="Signaling_Regulatory_Domain"/>
</dbReference>
<dbReference type="Pfam" id="PF13540">
    <property type="entry name" value="RCC1_2"/>
    <property type="match status" value="1"/>
</dbReference>
<dbReference type="Pfam" id="PF00415">
    <property type="entry name" value="RCC1"/>
    <property type="match status" value="4"/>
</dbReference>
<dbReference type="PROSITE" id="PS00626">
    <property type="entry name" value="RCC1_2"/>
    <property type="match status" value="3"/>
</dbReference>
<gene>
    <name evidence="4" type="ORF">WMY93_031603</name>
</gene>
<feature type="repeat" description="RCC1" evidence="2">
    <location>
        <begin position="86"/>
        <end position="137"/>
    </location>
</feature>
<dbReference type="AlphaFoldDB" id="A0AAW0MHY2"/>
<proteinExistence type="predicted"/>
<feature type="compositionally biased region" description="Acidic residues" evidence="3">
    <location>
        <begin position="313"/>
        <end position="324"/>
    </location>
</feature>
<dbReference type="PROSITE" id="PS50012">
    <property type="entry name" value="RCC1_3"/>
    <property type="match status" value="4"/>
</dbReference>
<dbReference type="Proteomes" id="UP001460270">
    <property type="component" value="Unassembled WGS sequence"/>
</dbReference>
<evidence type="ECO:0000313" key="5">
    <source>
        <dbReference type="Proteomes" id="UP001460270"/>
    </source>
</evidence>
<dbReference type="InterPro" id="IPR009091">
    <property type="entry name" value="RCC1/BLIP-II"/>
</dbReference>
<organism evidence="4 5">
    <name type="scientific">Mugilogobius chulae</name>
    <name type="common">yellowstripe goby</name>
    <dbReference type="NCBI Taxonomy" id="88201"/>
    <lineage>
        <taxon>Eukaryota</taxon>
        <taxon>Metazoa</taxon>
        <taxon>Chordata</taxon>
        <taxon>Craniata</taxon>
        <taxon>Vertebrata</taxon>
        <taxon>Euteleostomi</taxon>
        <taxon>Actinopterygii</taxon>
        <taxon>Neopterygii</taxon>
        <taxon>Teleostei</taxon>
        <taxon>Neoteleostei</taxon>
        <taxon>Acanthomorphata</taxon>
        <taxon>Gobiaria</taxon>
        <taxon>Gobiiformes</taxon>
        <taxon>Gobioidei</taxon>
        <taxon>Gobiidae</taxon>
        <taxon>Gobionellinae</taxon>
        <taxon>Mugilogobius</taxon>
    </lineage>
</organism>
<sequence length="434" mass="46913">MAGEVEDEIPESGAVFTFGKSKFADNIPSKFWLKNDVPLKVACGDEHTAFITENGKLFVFGSNNWGQLGLGSKDTVHKPTCVKADGKLFASGGNGEGQLGIGDCDERTTFHRVNFPPHGPIRMLAAGSNTSAALTGKHTSLSCYPCRKSGKLFMWGDNSEGQIGLGKLSHAPTPQEVSVEKPVSSVSCGYYHSALITEDGGLYTFGERDCDEDVWTFGLGQYGQLGHGTFIFESRLPRHVEHFKKGRVCDVSCGENHTAVITDSGLLYTFGDGRHGKLALARRTSPTSSNQLSARASSSSTSKLFARPRQDSETELSSEEDDSTETSWRGPMWSCWPHRRLVRPEQKPLRSGATPREADGKLFASGGNGEGQLGIGDCEERTTFHRVNFPPHGPIRMLAAGSNTSAALTGKHTSLSCYPCRSIMLLRVSTVTKG</sequence>
<protein>
    <recommendedName>
        <fullName evidence="6">Retinitis pigmentosa GTPase regulator</fullName>
    </recommendedName>
</protein>
<dbReference type="PANTHER" id="PTHR22872">
    <property type="entry name" value="BTK-BINDING PROTEIN-RELATED"/>
    <property type="match status" value="1"/>
</dbReference>
<dbReference type="PRINTS" id="PR00633">
    <property type="entry name" value="RCCNDNSATION"/>
</dbReference>
<reference evidence="5" key="1">
    <citation type="submission" date="2024-04" db="EMBL/GenBank/DDBJ databases">
        <title>Salinicola lusitanus LLJ914,a marine bacterium isolated from the Okinawa Trough.</title>
        <authorList>
            <person name="Li J."/>
        </authorList>
    </citation>
    <scope>NUCLEOTIDE SEQUENCE [LARGE SCALE GENOMIC DNA]</scope>
</reference>
<keyword evidence="1" id="KW-0677">Repeat</keyword>
<feature type="repeat" description="RCC1" evidence="2">
    <location>
        <begin position="360"/>
        <end position="411"/>
    </location>
</feature>
<feature type="repeat" description="RCC1" evidence="2">
    <location>
        <begin position="150"/>
        <end position="199"/>
    </location>
</feature>
<feature type="compositionally biased region" description="Low complexity" evidence="3">
    <location>
        <begin position="288"/>
        <end position="302"/>
    </location>
</feature>
<evidence type="ECO:0000313" key="4">
    <source>
        <dbReference type="EMBL" id="KAK7877684.1"/>
    </source>
</evidence>
<dbReference type="SUPFAM" id="SSF50985">
    <property type="entry name" value="RCC1/BLIP-II"/>
    <property type="match status" value="2"/>
</dbReference>
<evidence type="ECO:0008006" key="6">
    <source>
        <dbReference type="Google" id="ProtNLM"/>
    </source>
</evidence>